<feature type="region of interest" description="Disordered" evidence="1">
    <location>
        <begin position="101"/>
        <end position="122"/>
    </location>
</feature>
<evidence type="ECO:0000313" key="2">
    <source>
        <dbReference type="EMBL" id="MFC6016025.1"/>
    </source>
</evidence>
<accession>A0ABW1K3H8</accession>
<name>A0ABW1K3H8_9ACTN</name>
<evidence type="ECO:0000313" key="3">
    <source>
        <dbReference type="Proteomes" id="UP001596203"/>
    </source>
</evidence>
<protein>
    <submittedName>
        <fullName evidence="2">Uncharacterized protein</fullName>
    </submittedName>
</protein>
<sequence>MDAHSVAMVALRGPNLVPASVDADLVVMGMLVDSRDELGPHTDSGRQPVAPVVVGPFPRWAKQFLSARQPRALIAIIRPRDIVGKTRRRLAVELIGEFESTDKNRPGNARRSIMVDGDRRVG</sequence>
<reference evidence="3" key="1">
    <citation type="journal article" date="2019" name="Int. J. Syst. Evol. Microbiol.">
        <title>The Global Catalogue of Microorganisms (GCM) 10K type strain sequencing project: providing services to taxonomists for standard genome sequencing and annotation.</title>
        <authorList>
            <consortium name="The Broad Institute Genomics Platform"/>
            <consortium name="The Broad Institute Genome Sequencing Center for Infectious Disease"/>
            <person name="Wu L."/>
            <person name="Ma J."/>
        </authorList>
    </citation>
    <scope>NUCLEOTIDE SEQUENCE [LARGE SCALE GENOMIC DNA]</scope>
    <source>
        <strain evidence="3">ZS-35-S2</strain>
    </source>
</reference>
<dbReference type="RefSeq" id="WP_377418984.1">
    <property type="nucleotide sequence ID" value="NZ_JBHSPR010000007.1"/>
</dbReference>
<dbReference type="EMBL" id="JBHSPR010000007">
    <property type="protein sequence ID" value="MFC6016025.1"/>
    <property type="molecule type" value="Genomic_DNA"/>
</dbReference>
<proteinExistence type="predicted"/>
<dbReference type="Proteomes" id="UP001596203">
    <property type="component" value="Unassembled WGS sequence"/>
</dbReference>
<gene>
    <name evidence="2" type="ORF">ACFP2T_07440</name>
</gene>
<evidence type="ECO:0000256" key="1">
    <source>
        <dbReference type="SAM" id="MobiDB-lite"/>
    </source>
</evidence>
<keyword evidence="3" id="KW-1185">Reference proteome</keyword>
<comment type="caution">
    <text evidence="2">The sequence shown here is derived from an EMBL/GenBank/DDBJ whole genome shotgun (WGS) entry which is preliminary data.</text>
</comment>
<organism evidence="2 3">
    <name type="scientific">Plantactinospora solaniradicis</name>
    <dbReference type="NCBI Taxonomy" id="1723736"/>
    <lineage>
        <taxon>Bacteria</taxon>
        <taxon>Bacillati</taxon>
        <taxon>Actinomycetota</taxon>
        <taxon>Actinomycetes</taxon>
        <taxon>Micromonosporales</taxon>
        <taxon>Micromonosporaceae</taxon>
        <taxon>Plantactinospora</taxon>
    </lineage>
</organism>